<dbReference type="PIRSF" id="PIRSF031767">
    <property type="entry name" value="MHYE_LytTR"/>
    <property type="match status" value="1"/>
</dbReference>
<accession>R0E7B7</accession>
<dbReference type="PANTHER" id="PTHR37299">
    <property type="entry name" value="TRANSCRIPTIONAL REGULATOR-RELATED"/>
    <property type="match status" value="1"/>
</dbReference>
<dbReference type="PANTHER" id="PTHR37299:SF1">
    <property type="entry name" value="STAGE 0 SPORULATION PROTEIN A HOMOLOG"/>
    <property type="match status" value="1"/>
</dbReference>
<feature type="transmembrane region" description="Helical" evidence="2">
    <location>
        <begin position="52"/>
        <end position="71"/>
    </location>
</feature>
<sequence>MKNDAKDLRRGVADRQAPRDQRTLGGTTGKLSGTIGALFGMTGEDRLWMGRAWLLGVALVWAIALVNVLTIQHDAPRLGLVRPAIWETSSTLVTIFVFLIPGAMALWMVKRRPRWWRAAPAHLIAVLLYSALHVASFVAIRKLCHSALLHERYVFGPLSTEFPYEFRKDMMSYALAMIIFWLALQRSAHKPRELPLPAAPPTFDIQDGARRLRVPVAEILAVRSAGNYVEFVLADGRRPLMRASLTAVLGDLAPHGFVRCHKSWGINTTRMTALRSEGSGDYAVELGAVTAPLSRRFPEALAALRKDGASATSSTAGAI</sequence>
<keyword evidence="5" id="KW-1185">Reference proteome</keyword>
<feature type="compositionally biased region" description="Basic and acidic residues" evidence="1">
    <location>
        <begin position="1"/>
        <end position="22"/>
    </location>
</feature>
<evidence type="ECO:0000256" key="1">
    <source>
        <dbReference type="SAM" id="MobiDB-lite"/>
    </source>
</evidence>
<proteinExistence type="predicted"/>
<feature type="transmembrane region" description="Helical" evidence="2">
    <location>
        <begin position="121"/>
        <end position="140"/>
    </location>
</feature>
<dbReference type="GO" id="GO:0003677">
    <property type="term" value="F:DNA binding"/>
    <property type="evidence" value="ECO:0007669"/>
    <property type="project" value="InterPro"/>
</dbReference>
<organism evidence="4 5">
    <name type="scientific">Caulobacter vibrioides OR37</name>
    <dbReference type="NCBI Taxonomy" id="1292034"/>
    <lineage>
        <taxon>Bacteria</taxon>
        <taxon>Pseudomonadati</taxon>
        <taxon>Pseudomonadota</taxon>
        <taxon>Alphaproteobacteria</taxon>
        <taxon>Caulobacterales</taxon>
        <taxon>Caulobacteraceae</taxon>
        <taxon>Caulobacter</taxon>
    </lineage>
</organism>
<protein>
    <submittedName>
        <fullName evidence="4">Transcriptional regulator, LytTR family</fullName>
    </submittedName>
</protein>
<dbReference type="STRING" id="1292034.OR37_02668"/>
<dbReference type="GO" id="GO:0000156">
    <property type="term" value="F:phosphorelay response regulator activity"/>
    <property type="evidence" value="ECO:0007669"/>
    <property type="project" value="InterPro"/>
</dbReference>
<dbReference type="PATRIC" id="fig|1292034.3.peg.2645"/>
<dbReference type="AlphaFoldDB" id="R0E7B7"/>
<evidence type="ECO:0000256" key="2">
    <source>
        <dbReference type="SAM" id="Phobius"/>
    </source>
</evidence>
<reference evidence="4 5" key="1">
    <citation type="journal article" date="2013" name="Genome Announc.">
        <title>Draft Genome Sequence for Caulobacter sp. Strain OR37, a Bacterium Tolerant to Heavy Metals.</title>
        <authorList>
            <person name="Utturkar S.M."/>
            <person name="Bollmann A."/>
            <person name="Brzoska R.M."/>
            <person name="Klingeman D.M."/>
            <person name="Epstein S.E."/>
            <person name="Palumbo A.V."/>
            <person name="Brown S.D."/>
        </authorList>
    </citation>
    <scope>NUCLEOTIDE SEQUENCE [LARGE SCALE GENOMIC DNA]</scope>
    <source>
        <strain evidence="4 5">OR37</strain>
    </source>
</reference>
<evidence type="ECO:0000259" key="3">
    <source>
        <dbReference type="PROSITE" id="PS50930"/>
    </source>
</evidence>
<dbReference type="InterPro" id="IPR046947">
    <property type="entry name" value="LytR-like"/>
</dbReference>
<dbReference type="SMART" id="SM00850">
    <property type="entry name" value="LytTR"/>
    <property type="match status" value="1"/>
</dbReference>
<gene>
    <name evidence="4" type="ORF">OR37_02668</name>
</gene>
<dbReference type="RefSeq" id="WP_004620650.1">
    <property type="nucleotide sequence ID" value="NZ_APMP01000017.1"/>
</dbReference>
<dbReference type="EMBL" id="APMP01000017">
    <property type="protein sequence ID" value="ENZ81403.1"/>
    <property type="molecule type" value="Genomic_DNA"/>
</dbReference>
<evidence type="ECO:0000313" key="5">
    <source>
        <dbReference type="Proteomes" id="UP000013063"/>
    </source>
</evidence>
<keyword evidence="2" id="KW-1133">Transmembrane helix</keyword>
<evidence type="ECO:0000313" key="4">
    <source>
        <dbReference type="EMBL" id="ENZ81403.1"/>
    </source>
</evidence>
<dbReference type="eggNOG" id="COG3279">
    <property type="taxonomic scope" value="Bacteria"/>
</dbReference>
<dbReference type="PROSITE" id="PS50930">
    <property type="entry name" value="HTH_LYTTR"/>
    <property type="match status" value="1"/>
</dbReference>
<comment type="caution">
    <text evidence="4">The sequence shown here is derived from an EMBL/GenBank/DDBJ whole genome shotgun (WGS) entry which is preliminary data.</text>
</comment>
<dbReference type="InterPro" id="IPR012379">
    <property type="entry name" value="LytTR_MHYE"/>
</dbReference>
<dbReference type="Gene3D" id="2.40.50.1020">
    <property type="entry name" value="LytTr DNA-binding domain"/>
    <property type="match status" value="1"/>
</dbReference>
<name>R0E7B7_CAUVI</name>
<dbReference type="InterPro" id="IPR007492">
    <property type="entry name" value="LytTR_DNA-bd_dom"/>
</dbReference>
<dbReference type="Pfam" id="PF04397">
    <property type="entry name" value="LytTR"/>
    <property type="match status" value="1"/>
</dbReference>
<keyword evidence="2" id="KW-0812">Transmembrane</keyword>
<feature type="region of interest" description="Disordered" evidence="1">
    <location>
        <begin position="1"/>
        <end position="28"/>
    </location>
</feature>
<feature type="domain" description="HTH LytTR-type" evidence="3">
    <location>
        <begin position="203"/>
        <end position="310"/>
    </location>
</feature>
<feature type="transmembrane region" description="Helical" evidence="2">
    <location>
        <begin position="91"/>
        <end position="109"/>
    </location>
</feature>
<keyword evidence="2" id="KW-0472">Membrane</keyword>
<dbReference type="Proteomes" id="UP000013063">
    <property type="component" value="Unassembled WGS sequence"/>
</dbReference>